<organism evidence="1">
    <name type="scientific">Hordeum vulgare subsp. vulgare</name>
    <name type="common">Domesticated barley</name>
    <dbReference type="NCBI Taxonomy" id="112509"/>
    <lineage>
        <taxon>Eukaryota</taxon>
        <taxon>Viridiplantae</taxon>
        <taxon>Streptophyta</taxon>
        <taxon>Embryophyta</taxon>
        <taxon>Tracheophyta</taxon>
        <taxon>Spermatophyta</taxon>
        <taxon>Magnoliopsida</taxon>
        <taxon>Liliopsida</taxon>
        <taxon>Poales</taxon>
        <taxon>Poaceae</taxon>
        <taxon>BOP clade</taxon>
        <taxon>Pooideae</taxon>
        <taxon>Triticodae</taxon>
        <taxon>Triticeae</taxon>
        <taxon>Hordeinae</taxon>
        <taxon>Hordeum</taxon>
    </lineage>
</organism>
<sequence length="64" mass="7700">MMIPVLSLAFRKIHILISFKSSFFHIPNKILFKSNYLSSTIRCIFNNFKLEINGSMFIWFRNHF</sequence>
<accession>F2E6S7</accession>
<dbReference type="AlphaFoldDB" id="F2E6S7"/>
<protein>
    <submittedName>
        <fullName evidence="1">Predicted protein</fullName>
    </submittedName>
</protein>
<dbReference type="EMBL" id="AK371851">
    <property type="protein sequence ID" value="BAK03049.1"/>
    <property type="molecule type" value="mRNA"/>
</dbReference>
<name>F2E6S7_HORVV</name>
<reference evidence="1" key="1">
    <citation type="journal article" date="2011" name="Plant Physiol.">
        <title>Comprehensive sequence analysis of 24,783 barley full-length cDNAs derived from 12 clone libraries.</title>
        <authorList>
            <person name="Matsumoto T."/>
            <person name="Tanaka T."/>
            <person name="Sakai H."/>
            <person name="Amano N."/>
            <person name="Kanamori H."/>
            <person name="Kurita K."/>
            <person name="Kikuta A."/>
            <person name="Kamiya K."/>
            <person name="Yamamoto M."/>
            <person name="Ikawa H."/>
            <person name="Fujii N."/>
            <person name="Hori K."/>
            <person name="Itoh T."/>
            <person name="Sato K."/>
        </authorList>
    </citation>
    <scope>NUCLEOTIDE SEQUENCE</scope>
    <source>
        <tissue evidence="1">Shoot and root</tissue>
    </source>
</reference>
<proteinExistence type="evidence at transcript level"/>
<evidence type="ECO:0000313" key="1">
    <source>
        <dbReference type="EMBL" id="BAK03049.1"/>
    </source>
</evidence>